<proteinExistence type="predicted"/>
<dbReference type="STRING" id="1121432.SAMN02745219_01173"/>
<protein>
    <submittedName>
        <fullName evidence="1">Uncharacterized protein</fullName>
    </submittedName>
</protein>
<evidence type="ECO:0000313" key="1">
    <source>
        <dbReference type="EMBL" id="SHI82656.1"/>
    </source>
</evidence>
<reference evidence="2" key="1">
    <citation type="submission" date="2016-11" db="EMBL/GenBank/DDBJ databases">
        <authorList>
            <person name="Varghese N."/>
            <person name="Submissions S."/>
        </authorList>
    </citation>
    <scope>NUCLEOTIDE SEQUENCE [LARGE SCALE GENOMIC DNA]</scope>
    <source>
        <strain evidence="2">DSM 16057</strain>
    </source>
</reference>
<name>A0A1M6EAZ4_9FIRM</name>
<accession>A0A1M6EAZ4</accession>
<dbReference type="AlphaFoldDB" id="A0A1M6EAZ4"/>
<organism evidence="1 2">
    <name type="scientific">Desulfofundulus thermosubterraneus DSM 16057</name>
    <dbReference type="NCBI Taxonomy" id="1121432"/>
    <lineage>
        <taxon>Bacteria</taxon>
        <taxon>Bacillati</taxon>
        <taxon>Bacillota</taxon>
        <taxon>Clostridia</taxon>
        <taxon>Eubacteriales</taxon>
        <taxon>Peptococcaceae</taxon>
        <taxon>Desulfofundulus</taxon>
    </lineage>
</organism>
<sequence>MIPCTGPCAGAGSIQLCRLRMNSQPNLPGDDLHMAIQAEEKKKIDSAIMEMGNSALQLMQRFLTGRVTRDELIRGITDLQVNNFMARYWSFLTSDAAFVPHWQVLHILLGLSQDIDYQIREHGQATLHEDLKDLALNLMRISQQSNQRNIEHGNRPEPV</sequence>
<gene>
    <name evidence="1" type="ORF">SAMN02745219_01173</name>
</gene>
<dbReference type="Proteomes" id="UP000184529">
    <property type="component" value="Unassembled WGS sequence"/>
</dbReference>
<dbReference type="EMBL" id="FQZM01000012">
    <property type="protein sequence ID" value="SHI82656.1"/>
    <property type="molecule type" value="Genomic_DNA"/>
</dbReference>
<evidence type="ECO:0000313" key="2">
    <source>
        <dbReference type="Proteomes" id="UP000184529"/>
    </source>
</evidence>
<keyword evidence="2" id="KW-1185">Reference proteome</keyword>